<evidence type="ECO:0000256" key="2">
    <source>
        <dbReference type="PIRSR" id="PIRSR006232-1"/>
    </source>
</evidence>
<accession>A0A7W9KEP3</accession>
<keyword evidence="8" id="KW-1185">Reference proteome</keyword>
<feature type="domain" description="Pirin C-terminal" evidence="6">
    <location>
        <begin position="185"/>
        <end position="285"/>
    </location>
</feature>
<name>A0A7W9KEP3_9PSEU</name>
<dbReference type="GO" id="GO:0046872">
    <property type="term" value="F:metal ion binding"/>
    <property type="evidence" value="ECO:0007669"/>
    <property type="project" value="UniProtKB-KW"/>
</dbReference>
<gene>
    <name evidence="7" type="ORF">BJ998_002435</name>
</gene>
<dbReference type="PANTHER" id="PTHR13903:SF8">
    <property type="entry name" value="PIRIN"/>
    <property type="match status" value="1"/>
</dbReference>
<dbReference type="InterPro" id="IPR012093">
    <property type="entry name" value="Pirin"/>
</dbReference>
<dbReference type="RefSeq" id="WP_184861210.1">
    <property type="nucleotide sequence ID" value="NZ_BAAAWY010000031.1"/>
</dbReference>
<keyword evidence="2" id="KW-0479">Metal-binding</keyword>
<evidence type="ECO:0000259" key="6">
    <source>
        <dbReference type="Pfam" id="PF05726"/>
    </source>
</evidence>
<evidence type="ECO:0008006" key="9">
    <source>
        <dbReference type="Google" id="ProtNLM"/>
    </source>
</evidence>
<dbReference type="PIRSF" id="PIRSF006232">
    <property type="entry name" value="Pirin"/>
    <property type="match status" value="1"/>
</dbReference>
<comment type="cofactor">
    <cofactor evidence="2">
        <name>Fe cation</name>
        <dbReference type="ChEBI" id="CHEBI:24875"/>
    </cofactor>
    <text evidence="2">Binds 1 Fe cation per subunit.</text>
</comment>
<sequence>MSNQCTNPSLDAEGVAVDDVRLLEARAVPLGGVRAIKVDRLLPHRTLPTVGAWCFLDRFGPQYDDMTVLPHPHTGLQTVTWPFAGEVRHRDSLGSDVVIKPGQLNLMTAGRGISHSEFSLGDRPLLDGLQLWLALPASADSVAPAFEQHADLPVFADHGLRARVFIGSIGDVTSPATTYSPLVGADFSLAPGDAATVPLRPDFEHALVVVEGSLSALGHELPSGPMLYLGTNRDHVTVTSDRGARAILLGGTPYEDDLVMWWNFVGRSHDDIAAARAEWEDGDRFGVVHGHDGARIPAPPLPGVRLTPRHRR</sequence>
<dbReference type="Pfam" id="PF02678">
    <property type="entry name" value="Pirin"/>
    <property type="match status" value="1"/>
</dbReference>
<comment type="caution">
    <text evidence="7">The sequence shown here is derived from an EMBL/GenBank/DDBJ whole genome shotgun (WGS) entry which is preliminary data.</text>
</comment>
<feature type="domain" description="Pirin N-terminal" evidence="5">
    <location>
        <begin position="38"/>
        <end position="133"/>
    </location>
</feature>
<dbReference type="Gene3D" id="2.60.120.10">
    <property type="entry name" value="Jelly Rolls"/>
    <property type="match status" value="2"/>
</dbReference>
<dbReference type="EMBL" id="JACHIR010000001">
    <property type="protein sequence ID" value="MBB5891239.1"/>
    <property type="molecule type" value="Genomic_DNA"/>
</dbReference>
<comment type="similarity">
    <text evidence="1 3">Belongs to the pirin family.</text>
</comment>
<feature type="binding site" evidence="2">
    <location>
        <position position="71"/>
    </location>
    <ligand>
        <name>Fe cation</name>
        <dbReference type="ChEBI" id="CHEBI:24875"/>
    </ligand>
</feature>
<dbReference type="InterPro" id="IPR014710">
    <property type="entry name" value="RmlC-like_jellyroll"/>
</dbReference>
<proteinExistence type="inferred from homology"/>
<feature type="region of interest" description="Disordered" evidence="4">
    <location>
        <begin position="290"/>
        <end position="312"/>
    </location>
</feature>
<keyword evidence="2" id="KW-0408">Iron</keyword>
<protein>
    <recommendedName>
        <fullName evidence="9">Pirin</fullName>
    </recommendedName>
</protein>
<dbReference type="InterPro" id="IPR003829">
    <property type="entry name" value="Pirin_N_dom"/>
</dbReference>
<evidence type="ECO:0000256" key="3">
    <source>
        <dbReference type="RuleBase" id="RU003457"/>
    </source>
</evidence>
<evidence type="ECO:0000313" key="8">
    <source>
        <dbReference type="Proteomes" id="UP000585638"/>
    </source>
</evidence>
<dbReference type="Pfam" id="PF05726">
    <property type="entry name" value="Pirin_C"/>
    <property type="match status" value="1"/>
</dbReference>
<dbReference type="PANTHER" id="PTHR13903">
    <property type="entry name" value="PIRIN-RELATED"/>
    <property type="match status" value="1"/>
</dbReference>
<organism evidence="7 8">
    <name type="scientific">Kutzneria kofuensis</name>
    <dbReference type="NCBI Taxonomy" id="103725"/>
    <lineage>
        <taxon>Bacteria</taxon>
        <taxon>Bacillati</taxon>
        <taxon>Actinomycetota</taxon>
        <taxon>Actinomycetes</taxon>
        <taxon>Pseudonocardiales</taxon>
        <taxon>Pseudonocardiaceae</taxon>
        <taxon>Kutzneria</taxon>
    </lineage>
</organism>
<evidence type="ECO:0000256" key="4">
    <source>
        <dbReference type="SAM" id="MobiDB-lite"/>
    </source>
</evidence>
<feature type="binding site" evidence="2">
    <location>
        <position position="115"/>
    </location>
    <ligand>
        <name>Fe cation</name>
        <dbReference type="ChEBI" id="CHEBI:24875"/>
    </ligand>
</feature>
<dbReference type="Proteomes" id="UP000585638">
    <property type="component" value="Unassembled WGS sequence"/>
</dbReference>
<feature type="binding site" evidence="2">
    <location>
        <position position="117"/>
    </location>
    <ligand>
        <name>Fe cation</name>
        <dbReference type="ChEBI" id="CHEBI:24875"/>
    </ligand>
</feature>
<dbReference type="AlphaFoldDB" id="A0A7W9KEP3"/>
<evidence type="ECO:0000313" key="7">
    <source>
        <dbReference type="EMBL" id="MBB5891239.1"/>
    </source>
</evidence>
<dbReference type="InterPro" id="IPR011051">
    <property type="entry name" value="RmlC_Cupin_sf"/>
</dbReference>
<feature type="binding site" evidence="2">
    <location>
        <position position="73"/>
    </location>
    <ligand>
        <name>Fe cation</name>
        <dbReference type="ChEBI" id="CHEBI:24875"/>
    </ligand>
</feature>
<reference evidence="7 8" key="1">
    <citation type="submission" date="2020-08" db="EMBL/GenBank/DDBJ databases">
        <title>Sequencing the genomes of 1000 actinobacteria strains.</title>
        <authorList>
            <person name="Klenk H.-P."/>
        </authorList>
    </citation>
    <scope>NUCLEOTIDE SEQUENCE [LARGE SCALE GENOMIC DNA]</scope>
    <source>
        <strain evidence="7 8">DSM 43851</strain>
    </source>
</reference>
<evidence type="ECO:0000259" key="5">
    <source>
        <dbReference type="Pfam" id="PF02678"/>
    </source>
</evidence>
<dbReference type="CDD" id="cd02247">
    <property type="entry name" value="cupin_pirin_C"/>
    <property type="match status" value="1"/>
</dbReference>
<evidence type="ECO:0000256" key="1">
    <source>
        <dbReference type="ARBA" id="ARBA00008416"/>
    </source>
</evidence>
<dbReference type="InterPro" id="IPR008778">
    <property type="entry name" value="Pirin_C_dom"/>
</dbReference>
<dbReference type="SUPFAM" id="SSF51182">
    <property type="entry name" value="RmlC-like cupins"/>
    <property type="match status" value="1"/>
</dbReference>